<dbReference type="Proteomes" id="UP000828390">
    <property type="component" value="Unassembled WGS sequence"/>
</dbReference>
<name>A0A9D4IAT3_DREPO</name>
<gene>
    <name evidence="1" type="ORF">DPMN_187898</name>
</gene>
<reference evidence="1" key="1">
    <citation type="journal article" date="2019" name="bioRxiv">
        <title>The Genome of the Zebra Mussel, Dreissena polymorpha: A Resource for Invasive Species Research.</title>
        <authorList>
            <person name="McCartney M.A."/>
            <person name="Auch B."/>
            <person name="Kono T."/>
            <person name="Mallez S."/>
            <person name="Zhang Y."/>
            <person name="Obille A."/>
            <person name="Becker A."/>
            <person name="Abrahante J.E."/>
            <person name="Garbe J."/>
            <person name="Badalamenti J.P."/>
            <person name="Herman A."/>
            <person name="Mangelson H."/>
            <person name="Liachko I."/>
            <person name="Sullivan S."/>
            <person name="Sone E.D."/>
            <person name="Koren S."/>
            <person name="Silverstein K.A.T."/>
            <person name="Beckman K.B."/>
            <person name="Gohl D.M."/>
        </authorList>
    </citation>
    <scope>NUCLEOTIDE SEQUENCE</scope>
    <source>
        <strain evidence="1">Duluth1</strain>
        <tissue evidence="1">Whole animal</tissue>
    </source>
</reference>
<proteinExistence type="predicted"/>
<dbReference type="AlphaFoldDB" id="A0A9D4IAT3"/>
<protein>
    <submittedName>
        <fullName evidence="1">Uncharacterized protein</fullName>
    </submittedName>
</protein>
<reference evidence="1" key="2">
    <citation type="submission" date="2020-11" db="EMBL/GenBank/DDBJ databases">
        <authorList>
            <person name="McCartney M.A."/>
            <person name="Auch B."/>
            <person name="Kono T."/>
            <person name="Mallez S."/>
            <person name="Becker A."/>
            <person name="Gohl D.M."/>
            <person name="Silverstein K.A.T."/>
            <person name="Koren S."/>
            <person name="Bechman K.B."/>
            <person name="Herman A."/>
            <person name="Abrahante J.E."/>
            <person name="Garbe J."/>
        </authorList>
    </citation>
    <scope>NUCLEOTIDE SEQUENCE</scope>
    <source>
        <strain evidence="1">Duluth1</strain>
        <tissue evidence="1">Whole animal</tissue>
    </source>
</reference>
<comment type="caution">
    <text evidence="1">The sequence shown here is derived from an EMBL/GenBank/DDBJ whole genome shotgun (WGS) entry which is preliminary data.</text>
</comment>
<evidence type="ECO:0000313" key="2">
    <source>
        <dbReference type="Proteomes" id="UP000828390"/>
    </source>
</evidence>
<organism evidence="1 2">
    <name type="scientific">Dreissena polymorpha</name>
    <name type="common">Zebra mussel</name>
    <name type="synonym">Mytilus polymorpha</name>
    <dbReference type="NCBI Taxonomy" id="45954"/>
    <lineage>
        <taxon>Eukaryota</taxon>
        <taxon>Metazoa</taxon>
        <taxon>Spiralia</taxon>
        <taxon>Lophotrochozoa</taxon>
        <taxon>Mollusca</taxon>
        <taxon>Bivalvia</taxon>
        <taxon>Autobranchia</taxon>
        <taxon>Heteroconchia</taxon>
        <taxon>Euheterodonta</taxon>
        <taxon>Imparidentia</taxon>
        <taxon>Neoheterodontei</taxon>
        <taxon>Myida</taxon>
        <taxon>Dreissenoidea</taxon>
        <taxon>Dreissenidae</taxon>
        <taxon>Dreissena</taxon>
    </lineage>
</organism>
<sequence length="166" mass="18514">MATAQPSPCVIGKGGRLAADRLKPNRGSDQITDRQVRVVDYSTEFVYSETTRSIDELPLNIKNQQSESKCIKTKSGHAVLAVRTLDFQGTFQDICETNKDDWAADFRSRLEIVSDLPAAAADVVHRQMFNINIRTRKAIPVYFEQEHLKKSKTSSGRPKDADTGDA</sequence>
<keyword evidence="2" id="KW-1185">Reference proteome</keyword>
<evidence type="ECO:0000313" key="1">
    <source>
        <dbReference type="EMBL" id="KAH3753263.1"/>
    </source>
</evidence>
<dbReference type="EMBL" id="JAIWYP010000010">
    <property type="protein sequence ID" value="KAH3753263.1"/>
    <property type="molecule type" value="Genomic_DNA"/>
</dbReference>
<accession>A0A9D4IAT3</accession>